<dbReference type="AlphaFoldDB" id="A0A9X4L072"/>
<evidence type="ECO:0000256" key="6">
    <source>
        <dbReference type="ARBA" id="ARBA00047561"/>
    </source>
</evidence>
<dbReference type="SUPFAM" id="SSF75615">
    <property type="entry name" value="Siroheme synthase middle domains-like"/>
    <property type="match status" value="1"/>
</dbReference>
<dbReference type="GO" id="GO:0019354">
    <property type="term" value="P:siroheme biosynthetic process"/>
    <property type="evidence" value="ECO:0007669"/>
    <property type="project" value="InterPro"/>
</dbReference>
<dbReference type="InterPro" id="IPR042518">
    <property type="entry name" value="SirC_C"/>
</dbReference>
<reference evidence="7" key="1">
    <citation type="submission" date="2022-10" db="EMBL/GenBank/DDBJ databases">
        <title>Comparative genomic analysis of Cohnella hashimotonis sp. nov., isolated from the International Space Station.</title>
        <authorList>
            <person name="Simpson A."/>
            <person name="Venkateswaran K."/>
        </authorList>
    </citation>
    <scope>NUCLEOTIDE SEQUENCE</scope>
    <source>
        <strain evidence="7">DSM 28161</strain>
    </source>
</reference>
<dbReference type="NCBIfam" id="TIGR01470">
    <property type="entry name" value="cysG_Nterm"/>
    <property type="match status" value="1"/>
</dbReference>
<dbReference type="Pfam" id="PF13241">
    <property type="entry name" value="NAD_binding_7"/>
    <property type="match status" value="1"/>
</dbReference>
<dbReference type="InterPro" id="IPR028161">
    <property type="entry name" value="Met8-like"/>
</dbReference>
<name>A0A9X4L072_9BACL</name>
<evidence type="ECO:0000313" key="8">
    <source>
        <dbReference type="Proteomes" id="UP001153404"/>
    </source>
</evidence>
<comment type="caution">
    <text evidence="7">The sequence shown here is derived from an EMBL/GenBank/DDBJ whole genome shotgun (WGS) entry which is preliminary data.</text>
</comment>
<protein>
    <recommendedName>
        <fullName evidence="2">precorrin-2 dehydrogenase</fullName>
        <ecNumber evidence="2">1.3.1.76</ecNumber>
    </recommendedName>
</protein>
<dbReference type="GO" id="GO:0043115">
    <property type="term" value="F:precorrin-2 dehydrogenase activity"/>
    <property type="evidence" value="ECO:0007669"/>
    <property type="project" value="UniProtKB-EC"/>
</dbReference>
<proteinExistence type="predicted"/>
<evidence type="ECO:0000256" key="5">
    <source>
        <dbReference type="ARBA" id="ARBA00023244"/>
    </source>
</evidence>
<dbReference type="SUPFAM" id="SSF51735">
    <property type="entry name" value="NAD(P)-binding Rossmann-fold domains"/>
    <property type="match status" value="1"/>
</dbReference>
<dbReference type="InterPro" id="IPR036291">
    <property type="entry name" value="NAD(P)-bd_dom_sf"/>
</dbReference>
<dbReference type="InterPro" id="IPR006367">
    <property type="entry name" value="Sirohaem_synthase_N"/>
</dbReference>
<sequence length="258" mass="27925">MQRYYPIMISVERSRCVVVGGGAVGERRTRGLLEAGADVLLVCPEIVSGRLREWKEAGAIRHLPKPFSPDDLAGAALVVAATDSDDLNGWICDEAKRRGIPANSASDGARGSFIVPAVIRRGGLLLTVGTSGAGPAWSARIASELRARYGPEYAELTRRLGVVRRRVLAEVAEAPERRRLMHAAVSDRAVEAWLSMPELPEGGDAGRAAAKLGECRRYERRCESERCPLALLRDSRPGTRRLGLAPEYETIGNIVNCG</sequence>
<dbReference type="EMBL" id="JAPDIA010000008">
    <property type="protein sequence ID" value="MDG0813721.1"/>
    <property type="molecule type" value="Genomic_DNA"/>
</dbReference>
<evidence type="ECO:0000313" key="7">
    <source>
        <dbReference type="EMBL" id="MDG0813721.1"/>
    </source>
</evidence>
<evidence type="ECO:0000256" key="4">
    <source>
        <dbReference type="ARBA" id="ARBA00023027"/>
    </source>
</evidence>
<dbReference type="Proteomes" id="UP001153404">
    <property type="component" value="Unassembled WGS sequence"/>
</dbReference>
<dbReference type="PANTHER" id="PTHR35330:SF1">
    <property type="entry name" value="SIROHEME BIOSYNTHESIS PROTEIN MET8"/>
    <property type="match status" value="1"/>
</dbReference>
<dbReference type="EC" id="1.3.1.76" evidence="2"/>
<keyword evidence="8" id="KW-1185">Reference proteome</keyword>
<dbReference type="PANTHER" id="PTHR35330">
    <property type="entry name" value="SIROHEME BIOSYNTHESIS PROTEIN MET8"/>
    <property type="match status" value="1"/>
</dbReference>
<keyword evidence="3" id="KW-0560">Oxidoreductase</keyword>
<dbReference type="Gene3D" id="3.40.50.720">
    <property type="entry name" value="NAD(P)-binding Rossmann-like Domain"/>
    <property type="match status" value="1"/>
</dbReference>
<comment type="catalytic activity">
    <reaction evidence="6">
        <text>precorrin-2 + NAD(+) = sirohydrochlorin + NADH + 2 H(+)</text>
        <dbReference type="Rhea" id="RHEA:15613"/>
        <dbReference type="ChEBI" id="CHEBI:15378"/>
        <dbReference type="ChEBI" id="CHEBI:57540"/>
        <dbReference type="ChEBI" id="CHEBI:57945"/>
        <dbReference type="ChEBI" id="CHEBI:58351"/>
        <dbReference type="ChEBI" id="CHEBI:58827"/>
        <dbReference type="EC" id="1.3.1.76"/>
    </reaction>
</comment>
<comment type="pathway">
    <text evidence="1">Porphyrin-containing compound metabolism; siroheme biosynthesis; sirohydrochlorin from precorrin-2: step 1/1.</text>
</comment>
<dbReference type="RefSeq" id="WP_277537856.1">
    <property type="nucleotide sequence ID" value="NZ_JAPDIA010000008.1"/>
</dbReference>
<organism evidence="7 8">
    <name type="scientific">Cohnella rhizosphaerae</name>
    <dbReference type="NCBI Taxonomy" id="1457232"/>
    <lineage>
        <taxon>Bacteria</taxon>
        <taxon>Bacillati</taxon>
        <taxon>Bacillota</taxon>
        <taxon>Bacilli</taxon>
        <taxon>Bacillales</taxon>
        <taxon>Paenibacillaceae</taxon>
        <taxon>Cohnella</taxon>
    </lineage>
</organism>
<evidence type="ECO:0000256" key="3">
    <source>
        <dbReference type="ARBA" id="ARBA00023002"/>
    </source>
</evidence>
<evidence type="ECO:0000256" key="2">
    <source>
        <dbReference type="ARBA" id="ARBA00012400"/>
    </source>
</evidence>
<dbReference type="Gene3D" id="1.10.8.610">
    <property type="entry name" value="SirC, precorrin-2 dehydrogenase, C-terminal helical domain-like"/>
    <property type="match status" value="1"/>
</dbReference>
<dbReference type="GO" id="GO:0004325">
    <property type="term" value="F:ferrochelatase activity"/>
    <property type="evidence" value="ECO:0007669"/>
    <property type="project" value="InterPro"/>
</dbReference>
<accession>A0A9X4L072</accession>
<keyword evidence="5" id="KW-0627">Porphyrin biosynthesis</keyword>
<keyword evidence="4" id="KW-0520">NAD</keyword>
<gene>
    <name evidence="7" type="ORF">OMP40_33840</name>
</gene>
<evidence type="ECO:0000256" key="1">
    <source>
        <dbReference type="ARBA" id="ARBA00005010"/>
    </source>
</evidence>